<reference evidence="1 2" key="1">
    <citation type="submission" date="2018-04" db="EMBL/GenBank/DDBJ databases">
        <title>Complete genome sequences of new Aeromonas and Pseudomonas phages promising in phage therapy dedicated to aquaculture.</title>
        <authorList>
            <person name="Kolsut J."/>
            <person name="Wojcik E."/>
            <person name="Wojtasik A."/>
            <person name="Dastych J."/>
        </authorList>
    </citation>
    <scope>NUCLEOTIDE SEQUENCE [LARGE SCALE GENOMIC DNA]</scope>
</reference>
<keyword evidence="2" id="KW-1185">Reference proteome</keyword>
<dbReference type="GeneID" id="77935245"/>
<accession>A0A2S1PFX5</accession>
<evidence type="ECO:0000313" key="2">
    <source>
        <dbReference type="Proteomes" id="UP000246250"/>
    </source>
</evidence>
<name>A0A2S1PFX5_9CAUD</name>
<organism evidence="1 2">
    <name type="scientific">Pseudomonas phage 98PfluR60PP</name>
    <dbReference type="NCBI Taxonomy" id="2163965"/>
    <lineage>
        <taxon>Viruses</taxon>
        <taxon>Duplodnaviria</taxon>
        <taxon>Heunggongvirae</taxon>
        <taxon>Uroviricota</taxon>
        <taxon>Caudoviricetes</taxon>
        <taxon>Schitoviridae</taxon>
        <taxon>Littlefixvirus</taxon>
        <taxon>Littlefixvirus 98Pflur60pp</taxon>
    </lineage>
</organism>
<dbReference type="EMBL" id="MH179480">
    <property type="protein sequence ID" value="AWH15473.1"/>
    <property type="molecule type" value="Genomic_DNA"/>
</dbReference>
<protein>
    <submittedName>
        <fullName evidence="1">Uncharacterized protein</fullName>
    </submittedName>
</protein>
<evidence type="ECO:0000313" key="1">
    <source>
        <dbReference type="EMBL" id="AWH15473.1"/>
    </source>
</evidence>
<proteinExistence type="predicted"/>
<dbReference type="Proteomes" id="UP000246250">
    <property type="component" value="Segment"/>
</dbReference>
<sequence>MSNANRIHLLSLAAGTLGHIANEYNNDDAHKALKAVLADIKLLTESGAVKVTGETNLVAEEPSSYKNDEVRAAAGPEPELSVGTPCGCGDPSCALIDVILGNRNDYTIETLVASFKKEFSPRDVASIVIDAIHRVQSGVESGELKPTLESAQRLIELAREGQKFEAEVKRSGPTVHVVESADDFAQILDKIFGKKSQ</sequence>
<dbReference type="KEGG" id="vg:77935245"/>
<dbReference type="RefSeq" id="YP_010659277.1">
    <property type="nucleotide sequence ID" value="NC_070866.1"/>
</dbReference>